<feature type="compositionally biased region" description="Low complexity" evidence="1">
    <location>
        <begin position="178"/>
        <end position="201"/>
    </location>
</feature>
<dbReference type="Proteomes" id="UP000823046">
    <property type="component" value="Unassembled WGS sequence"/>
</dbReference>
<protein>
    <submittedName>
        <fullName evidence="3">DnaJ domain-containing protein</fullName>
    </submittedName>
</protein>
<dbReference type="SUPFAM" id="SSF46565">
    <property type="entry name" value="Chaperone J-domain"/>
    <property type="match status" value="1"/>
</dbReference>
<evidence type="ECO:0000313" key="4">
    <source>
        <dbReference type="Proteomes" id="UP000823046"/>
    </source>
</evidence>
<dbReference type="EMBL" id="JADAQX010000083">
    <property type="protein sequence ID" value="KAF8822116.1"/>
    <property type="molecule type" value="Genomic_DNA"/>
</dbReference>
<dbReference type="SMART" id="SM00271">
    <property type="entry name" value="DnaJ"/>
    <property type="match status" value="1"/>
</dbReference>
<dbReference type="Pfam" id="PF00226">
    <property type="entry name" value="DnaJ"/>
    <property type="match status" value="1"/>
</dbReference>
<feature type="compositionally biased region" description="Basic and acidic residues" evidence="1">
    <location>
        <begin position="203"/>
        <end position="232"/>
    </location>
</feature>
<dbReference type="PRINTS" id="PR00625">
    <property type="entry name" value="JDOMAIN"/>
</dbReference>
<feature type="region of interest" description="Disordered" evidence="1">
    <location>
        <begin position="178"/>
        <end position="240"/>
    </location>
</feature>
<feature type="domain" description="J" evidence="2">
    <location>
        <begin position="6"/>
        <end position="72"/>
    </location>
</feature>
<comment type="caution">
    <text evidence="3">The sequence shown here is derived from an EMBL/GenBank/DDBJ whole genome shotgun (WGS) entry which is preliminary data.</text>
</comment>
<dbReference type="PANTHER" id="PTHR43948:SF10">
    <property type="entry name" value="MRJ, ISOFORM E"/>
    <property type="match status" value="1"/>
</dbReference>
<dbReference type="PROSITE" id="PS00636">
    <property type="entry name" value="DNAJ_1"/>
    <property type="match status" value="1"/>
</dbReference>
<gene>
    <name evidence="3" type="ORF">IE077_001008</name>
</gene>
<organism evidence="3 4">
    <name type="scientific">Cardiosporidium cionae</name>
    <dbReference type="NCBI Taxonomy" id="476202"/>
    <lineage>
        <taxon>Eukaryota</taxon>
        <taxon>Sar</taxon>
        <taxon>Alveolata</taxon>
        <taxon>Apicomplexa</taxon>
        <taxon>Aconoidasida</taxon>
        <taxon>Nephromycida</taxon>
        <taxon>Cardiosporidium</taxon>
    </lineage>
</organism>
<dbReference type="PANTHER" id="PTHR43948">
    <property type="entry name" value="DNAJ HOMOLOG SUBFAMILY B"/>
    <property type="match status" value="1"/>
</dbReference>
<evidence type="ECO:0000313" key="3">
    <source>
        <dbReference type="EMBL" id="KAF8822116.1"/>
    </source>
</evidence>
<dbReference type="InterPro" id="IPR001623">
    <property type="entry name" value="DnaJ_domain"/>
</dbReference>
<dbReference type="InterPro" id="IPR036869">
    <property type="entry name" value="J_dom_sf"/>
</dbReference>
<dbReference type="InterPro" id="IPR018253">
    <property type="entry name" value="DnaJ_domain_CS"/>
</dbReference>
<keyword evidence="4" id="KW-1185">Reference proteome</keyword>
<proteinExistence type="predicted"/>
<sequence length="240" mass="26629">MPKTVDFYAVLELPRTATSSDITKAYRKLAMKWHPDKNANRKEEATEKFKSIAEAYEVLSDSKKKEFYDRHGFLPGDTTQPTYSEDQSRHAFDIFEEFFKRDPILQGFFGRGFSGSRRSGRSSVFDSFFDDDTFGDDMFGRARMGGMRGMGGIGGMGGMGFSDSSFGGNSSFFSSVSSSGGVGKSVSTSTRTVNGRTVTTTEEVIRHPDGRVESRTVTSNEDHRGSLGDRQPRSFQSLPR</sequence>
<evidence type="ECO:0000256" key="1">
    <source>
        <dbReference type="SAM" id="MobiDB-lite"/>
    </source>
</evidence>
<reference evidence="3 4" key="1">
    <citation type="journal article" date="2020" name="bioRxiv">
        <title>Metabolic contributions of an alphaproteobacterial endosymbiont in the apicomplexan Cardiosporidium cionae.</title>
        <authorList>
            <person name="Hunter E.S."/>
            <person name="Paight C.J."/>
            <person name="Lane C.E."/>
        </authorList>
    </citation>
    <scope>NUCLEOTIDE SEQUENCE [LARGE SCALE GENOMIC DNA]</scope>
    <source>
        <strain evidence="3">ESH_2018</strain>
    </source>
</reference>
<dbReference type="CDD" id="cd06257">
    <property type="entry name" value="DnaJ"/>
    <property type="match status" value="1"/>
</dbReference>
<dbReference type="PROSITE" id="PS50076">
    <property type="entry name" value="DNAJ_2"/>
    <property type="match status" value="1"/>
</dbReference>
<evidence type="ECO:0000259" key="2">
    <source>
        <dbReference type="PROSITE" id="PS50076"/>
    </source>
</evidence>
<dbReference type="Gene3D" id="1.10.287.110">
    <property type="entry name" value="DnaJ domain"/>
    <property type="match status" value="1"/>
</dbReference>
<name>A0ABQ7JDS0_9APIC</name>
<accession>A0ABQ7JDS0</accession>